<reference evidence="1 2" key="1">
    <citation type="submission" date="2020-08" db="EMBL/GenBank/DDBJ databases">
        <title>Sequencing the genomes of 1000 actinobacteria strains.</title>
        <authorList>
            <person name="Klenk H.-P."/>
        </authorList>
    </citation>
    <scope>NUCLEOTIDE SEQUENCE [LARGE SCALE GENOMIC DNA]</scope>
    <source>
        <strain evidence="1 2">DSM 46887</strain>
    </source>
</reference>
<dbReference type="AlphaFoldDB" id="A0A7W9ILC1"/>
<comment type="caution">
    <text evidence="1">The sequence shown here is derived from an EMBL/GenBank/DDBJ whole genome shotgun (WGS) entry which is preliminary data.</text>
</comment>
<name>A0A7W9ILC1_9ACTN</name>
<dbReference type="EMBL" id="JACHMP010000001">
    <property type="protein sequence ID" value="MBB5822234.1"/>
    <property type="molecule type" value="Genomic_DNA"/>
</dbReference>
<dbReference type="Proteomes" id="UP000540685">
    <property type="component" value="Unassembled WGS sequence"/>
</dbReference>
<protein>
    <submittedName>
        <fullName evidence="1">Uncharacterized protein</fullName>
    </submittedName>
</protein>
<evidence type="ECO:0000313" key="1">
    <source>
        <dbReference type="EMBL" id="MBB5822234.1"/>
    </source>
</evidence>
<dbReference type="RefSeq" id="WP_260316062.1">
    <property type="nucleotide sequence ID" value="NZ_JACHMP010000001.1"/>
</dbReference>
<accession>A0A7W9ILC1</accession>
<keyword evidence="2" id="KW-1185">Reference proteome</keyword>
<sequence length="40" mass="4838">MLLDEAEALIRQAAEQVWMYFYDETWFHLQHGMIELHLAS</sequence>
<gene>
    <name evidence="1" type="ORF">F4562_005296</name>
</gene>
<evidence type="ECO:0000313" key="2">
    <source>
        <dbReference type="Proteomes" id="UP000540685"/>
    </source>
</evidence>
<proteinExistence type="predicted"/>
<organism evidence="1 2">
    <name type="scientific">Streptosporangium becharense</name>
    <dbReference type="NCBI Taxonomy" id="1816182"/>
    <lineage>
        <taxon>Bacteria</taxon>
        <taxon>Bacillati</taxon>
        <taxon>Actinomycetota</taxon>
        <taxon>Actinomycetes</taxon>
        <taxon>Streptosporangiales</taxon>
        <taxon>Streptosporangiaceae</taxon>
        <taxon>Streptosporangium</taxon>
    </lineage>
</organism>